<dbReference type="GO" id="GO:0006782">
    <property type="term" value="P:protoporphyrinogen IX biosynthetic process"/>
    <property type="evidence" value="ECO:0007669"/>
    <property type="project" value="UniProtKB-UniRule"/>
</dbReference>
<comment type="pathway">
    <text evidence="2 14 15">Porphyrin-containing compound metabolism; protoporphyrin-IX biosynthesis; protoporphyrin-IX from protoporphyrinogen-IX: step 1/1.</text>
</comment>
<evidence type="ECO:0000256" key="6">
    <source>
        <dbReference type="ARBA" id="ARBA00022617"/>
    </source>
</evidence>
<keyword evidence="12 14" id="KW-0472">Membrane</keyword>
<evidence type="ECO:0000256" key="12">
    <source>
        <dbReference type="ARBA" id="ARBA00023136"/>
    </source>
</evidence>
<reference evidence="16 17" key="1">
    <citation type="journal article" date="2012" name="J. Bacteriol.">
        <title>Draft Genome Sequence of Novosphingobium nitrogenifigens Y88T.</title>
        <authorList>
            <person name="Strabala T.J."/>
            <person name="Macdonald L."/>
            <person name="Liu V."/>
            <person name="Smit A.M."/>
        </authorList>
    </citation>
    <scope>NUCLEOTIDE SEQUENCE [LARGE SCALE GENOMIC DNA]</scope>
    <source>
        <strain evidence="16 17">DSM 19370</strain>
    </source>
</reference>
<evidence type="ECO:0000256" key="5">
    <source>
        <dbReference type="ARBA" id="ARBA00022475"/>
    </source>
</evidence>
<dbReference type="PANTHER" id="PTHR40255">
    <property type="entry name" value="UPF0093 MEMBRANE PROTEIN SLR1790"/>
    <property type="match status" value="1"/>
</dbReference>
<comment type="catalytic activity">
    <reaction evidence="13 14 15">
        <text>protoporphyrinogen IX + 3 A = protoporphyrin IX + 3 AH2</text>
        <dbReference type="Rhea" id="RHEA:62000"/>
        <dbReference type="ChEBI" id="CHEBI:13193"/>
        <dbReference type="ChEBI" id="CHEBI:17499"/>
        <dbReference type="ChEBI" id="CHEBI:57306"/>
        <dbReference type="ChEBI" id="CHEBI:57307"/>
    </reaction>
</comment>
<dbReference type="AlphaFoldDB" id="F1Z5S0"/>
<comment type="caution">
    <text evidence="16">The sequence shown here is derived from an EMBL/GenBank/DDBJ whole genome shotgun (WGS) entry which is preliminary data.</text>
</comment>
<name>F1Z5S0_9SPHN</name>
<dbReference type="eggNOG" id="COG1981">
    <property type="taxonomic scope" value="Bacteria"/>
</dbReference>
<evidence type="ECO:0000256" key="3">
    <source>
        <dbReference type="ARBA" id="ARBA00006501"/>
    </source>
</evidence>
<dbReference type="RefSeq" id="WP_008069228.1">
    <property type="nucleotide sequence ID" value="NZ_AQWK01000005.1"/>
</dbReference>
<comment type="cofactor">
    <cofactor evidence="14 15">
        <name>heme b</name>
        <dbReference type="ChEBI" id="CHEBI:60344"/>
    </cofactor>
    <text evidence="14 15">Binds 1 heme b (iron(II)-protoporphyrin IX) group per subunit.</text>
</comment>
<feature type="binding site" description="axial binding residue" evidence="14">
    <location>
        <position position="16"/>
    </location>
    <ligand>
        <name>heme</name>
        <dbReference type="ChEBI" id="CHEBI:30413"/>
    </ligand>
    <ligandPart>
        <name>Fe</name>
        <dbReference type="ChEBI" id="CHEBI:18248"/>
    </ligandPart>
</feature>
<feature type="binding site" description="axial binding residue" evidence="14">
    <location>
        <position position="91"/>
    </location>
    <ligand>
        <name>heme</name>
        <dbReference type="ChEBI" id="CHEBI:30413"/>
    </ligand>
    <ligandPart>
        <name>Fe</name>
        <dbReference type="ChEBI" id="CHEBI:18248"/>
    </ligandPart>
</feature>
<comment type="subcellular location">
    <subcellularLocation>
        <location evidence="1 14">Cell membrane</location>
        <topology evidence="1 14">Multi-pass membrane protein</topology>
    </subcellularLocation>
</comment>
<evidence type="ECO:0000313" key="16">
    <source>
        <dbReference type="EMBL" id="EGD60180.1"/>
    </source>
</evidence>
<dbReference type="EMBL" id="AEWJ01000023">
    <property type="protein sequence ID" value="EGD60180.1"/>
    <property type="molecule type" value="Genomic_DNA"/>
</dbReference>
<comment type="similarity">
    <text evidence="3 14 15">Belongs to the HemJ family.</text>
</comment>
<keyword evidence="8 14" id="KW-0479">Metal-binding</keyword>
<gene>
    <name evidence="16" type="ORF">Y88_2054</name>
</gene>
<evidence type="ECO:0000256" key="4">
    <source>
        <dbReference type="ARBA" id="ARBA00017504"/>
    </source>
</evidence>
<sequence length="147" mass="16795">MLQVLAMLYLWLKAGHVIFVVFWMAGLFMLPRFFVYHQELPENAPENAAWVDREKRLLNIILWPSLVAVWGFGLALAISGGWFTQGWLHAKLAVVFVLSAYHVWMADYARHLAAGRRKLSGRHLRMVNEVPGICAALIIILVILKPF</sequence>
<proteinExistence type="inferred from homology"/>
<dbReference type="PANTHER" id="PTHR40255:SF1">
    <property type="entry name" value="PROTOPORPHYRINOGEN IX OXIDASE"/>
    <property type="match status" value="1"/>
</dbReference>
<evidence type="ECO:0000313" key="17">
    <source>
        <dbReference type="Proteomes" id="UP000004728"/>
    </source>
</evidence>
<dbReference type="OrthoDB" id="9800824at2"/>
<evidence type="ECO:0000256" key="13">
    <source>
        <dbReference type="ARBA" id="ARBA00048390"/>
    </source>
</evidence>
<organism evidence="16 17">
    <name type="scientific">Novosphingobium nitrogenifigens DSM 19370</name>
    <dbReference type="NCBI Taxonomy" id="983920"/>
    <lineage>
        <taxon>Bacteria</taxon>
        <taxon>Pseudomonadati</taxon>
        <taxon>Pseudomonadota</taxon>
        <taxon>Alphaproteobacteria</taxon>
        <taxon>Sphingomonadales</taxon>
        <taxon>Sphingomonadaceae</taxon>
        <taxon>Novosphingobium</taxon>
    </lineage>
</organism>
<evidence type="ECO:0000256" key="15">
    <source>
        <dbReference type="PIRNR" id="PIRNR004638"/>
    </source>
</evidence>
<keyword evidence="10 14" id="KW-0560">Oxidoreductase</keyword>
<keyword evidence="7 14" id="KW-0812">Transmembrane</keyword>
<comment type="subunit">
    <text evidence="14">Homodimer.</text>
</comment>
<dbReference type="GO" id="GO:0070818">
    <property type="term" value="F:protoporphyrinogen oxidase activity"/>
    <property type="evidence" value="ECO:0007669"/>
    <property type="project" value="UniProtKB-UniRule"/>
</dbReference>
<keyword evidence="9 14" id="KW-1133">Transmembrane helix</keyword>
<feature type="transmembrane region" description="Helical" evidence="14">
    <location>
        <begin position="60"/>
        <end position="82"/>
    </location>
</feature>
<dbReference type="GO" id="GO:0046872">
    <property type="term" value="F:metal ion binding"/>
    <property type="evidence" value="ECO:0007669"/>
    <property type="project" value="UniProtKB-UniRule"/>
</dbReference>
<comment type="function">
    <text evidence="14 15">Catalyzes the oxidation of protoporphyrinogen IX to protoporphyrin IX.</text>
</comment>
<keyword evidence="17" id="KW-1185">Reference proteome</keyword>
<dbReference type="EC" id="1.3.99.-" evidence="14 15"/>
<dbReference type="Proteomes" id="UP000004728">
    <property type="component" value="Unassembled WGS sequence"/>
</dbReference>
<keyword evidence="6 14" id="KW-0349">Heme</keyword>
<dbReference type="UniPathway" id="UPA00251">
    <property type="reaction ID" value="UER00324"/>
</dbReference>
<dbReference type="InParanoid" id="F1Z5S0"/>
<evidence type="ECO:0000256" key="8">
    <source>
        <dbReference type="ARBA" id="ARBA00022723"/>
    </source>
</evidence>
<evidence type="ECO:0000256" key="10">
    <source>
        <dbReference type="ARBA" id="ARBA00023002"/>
    </source>
</evidence>
<evidence type="ECO:0000256" key="14">
    <source>
        <dbReference type="HAMAP-Rule" id="MF_02239"/>
    </source>
</evidence>
<accession>F1Z5S0</accession>
<dbReference type="PIRSF" id="PIRSF004638">
    <property type="entry name" value="UCP004638"/>
    <property type="match status" value="1"/>
</dbReference>
<evidence type="ECO:0000256" key="9">
    <source>
        <dbReference type="ARBA" id="ARBA00022989"/>
    </source>
</evidence>
<dbReference type="InterPro" id="IPR005265">
    <property type="entry name" value="HemJ-like"/>
</dbReference>
<keyword evidence="11 14" id="KW-0408">Iron</keyword>
<evidence type="ECO:0000256" key="11">
    <source>
        <dbReference type="ARBA" id="ARBA00023004"/>
    </source>
</evidence>
<feature type="transmembrane region" description="Helical" evidence="14">
    <location>
        <begin position="88"/>
        <end position="105"/>
    </location>
</feature>
<evidence type="ECO:0000256" key="1">
    <source>
        <dbReference type="ARBA" id="ARBA00004651"/>
    </source>
</evidence>
<feature type="transmembrane region" description="Helical" evidence="14">
    <location>
        <begin position="126"/>
        <end position="144"/>
    </location>
</feature>
<keyword evidence="5 14" id="KW-1003">Cell membrane</keyword>
<protein>
    <recommendedName>
        <fullName evidence="4 14">Protoporphyrinogen IX oxidase</fullName>
        <shortName evidence="14">PPO</shortName>
        <ecNumber evidence="14 15">1.3.99.-</ecNumber>
    </recommendedName>
</protein>
<feature type="transmembrane region" description="Helical" evidence="14">
    <location>
        <begin position="6"/>
        <end position="30"/>
    </location>
</feature>
<dbReference type="STRING" id="983920.Y88_2054"/>
<evidence type="ECO:0000256" key="7">
    <source>
        <dbReference type="ARBA" id="ARBA00022692"/>
    </source>
</evidence>
<dbReference type="GO" id="GO:0005886">
    <property type="term" value="C:plasma membrane"/>
    <property type="evidence" value="ECO:0007669"/>
    <property type="project" value="UniProtKB-SubCell"/>
</dbReference>
<evidence type="ECO:0000256" key="2">
    <source>
        <dbReference type="ARBA" id="ARBA00005073"/>
    </source>
</evidence>
<dbReference type="HAMAP" id="MF_02239">
    <property type="entry name" value="HemJ"/>
    <property type="match status" value="1"/>
</dbReference>
<dbReference type="Pfam" id="PF03653">
    <property type="entry name" value="UPF0093"/>
    <property type="match status" value="1"/>
</dbReference>
<dbReference type="HOGENOM" id="CLU_125006_1_0_5"/>